<dbReference type="AlphaFoldDB" id="A0A0E9V907"/>
<proteinExistence type="predicted"/>
<reference evidence="1" key="2">
    <citation type="journal article" date="2015" name="Fish Shellfish Immunol.">
        <title>Early steps in the European eel (Anguilla anguilla)-Vibrio vulnificus interaction in the gills: Role of the RtxA13 toxin.</title>
        <authorList>
            <person name="Callol A."/>
            <person name="Pajuelo D."/>
            <person name="Ebbesson L."/>
            <person name="Teles M."/>
            <person name="MacKenzie S."/>
            <person name="Amaro C."/>
        </authorList>
    </citation>
    <scope>NUCLEOTIDE SEQUENCE</scope>
</reference>
<sequence>MACSRKCRTRVQKETTVSAEGSLSTLFNFSPVL</sequence>
<organism evidence="1">
    <name type="scientific">Anguilla anguilla</name>
    <name type="common">European freshwater eel</name>
    <name type="synonym">Muraena anguilla</name>
    <dbReference type="NCBI Taxonomy" id="7936"/>
    <lineage>
        <taxon>Eukaryota</taxon>
        <taxon>Metazoa</taxon>
        <taxon>Chordata</taxon>
        <taxon>Craniata</taxon>
        <taxon>Vertebrata</taxon>
        <taxon>Euteleostomi</taxon>
        <taxon>Actinopterygii</taxon>
        <taxon>Neopterygii</taxon>
        <taxon>Teleostei</taxon>
        <taxon>Anguilliformes</taxon>
        <taxon>Anguillidae</taxon>
        <taxon>Anguilla</taxon>
    </lineage>
</organism>
<protein>
    <submittedName>
        <fullName evidence="1">Uncharacterized protein</fullName>
    </submittedName>
</protein>
<accession>A0A0E9V907</accession>
<name>A0A0E9V907_ANGAN</name>
<reference evidence="1" key="1">
    <citation type="submission" date="2014-11" db="EMBL/GenBank/DDBJ databases">
        <authorList>
            <person name="Amaro Gonzalez C."/>
        </authorList>
    </citation>
    <scope>NUCLEOTIDE SEQUENCE</scope>
</reference>
<evidence type="ECO:0000313" key="1">
    <source>
        <dbReference type="EMBL" id="JAH73930.1"/>
    </source>
</evidence>
<dbReference type="EMBL" id="GBXM01034647">
    <property type="protein sequence ID" value="JAH73930.1"/>
    <property type="molecule type" value="Transcribed_RNA"/>
</dbReference>